<dbReference type="Proteomes" id="UP000027981">
    <property type="component" value="Chromosome"/>
</dbReference>
<evidence type="ECO:0000313" key="1">
    <source>
        <dbReference type="EMBL" id="AIF69421.1"/>
    </source>
</evidence>
<organism evidence="1 2">
    <name type="scientific">Palaeococcus pacificus DY20341</name>
    <dbReference type="NCBI Taxonomy" id="1343739"/>
    <lineage>
        <taxon>Archaea</taxon>
        <taxon>Methanobacteriati</taxon>
        <taxon>Methanobacteriota</taxon>
        <taxon>Thermococci</taxon>
        <taxon>Thermococcales</taxon>
        <taxon>Thermococcaceae</taxon>
        <taxon>Palaeococcus</taxon>
    </lineage>
</organism>
<dbReference type="EMBL" id="CP006019">
    <property type="protein sequence ID" value="AIF69421.1"/>
    <property type="molecule type" value="Genomic_DNA"/>
</dbReference>
<sequence length="72" mass="8461">MKVTNKTTQVARITLPCEKRIEHLSYEVLEMFENYYGGIPIDEWICNFCRYSNKVVLDYGLTITVCTAHRKI</sequence>
<reference evidence="2" key="1">
    <citation type="submission" date="2013-06" db="EMBL/GenBank/DDBJ databases">
        <title>Complete Genome Sequence of Hyperthermophilic Palaeococcus pacificus DY20341T, Isolated from a Deep-Sea Hydrothermal Sediments.</title>
        <authorList>
            <person name="Zeng X."/>
            <person name="Shao Z."/>
        </authorList>
    </citation>
    <scope>NUCLEOTIDE SEQUENCE [LARGE SCALE GENOMIC DNA]</scope>
    <source>
        <strain evidence="2">DY20341</strain>
    </source>
</reference>
<gene>
    <name evidence="1" type="ORF">PAP_05050</name>
</gene>
<proteinExistence type="predicted"/>
<evidence type="ECO:0000313" key="2">
    <source>
        <dbReference type="Proteomes" id="UP000027981"/>
    </source>
</evidence>
<dbReference type="HOGENOM" id="CLU_201553_0_0_2"/>
<accession>A0A075LTG6</accession>
<dbReference type="AlphaFoldDB" id="A0A075LTG6"/>
<dbReference type="KEGG" id="ppac:PAP_05050"/>
<keyword evidence="2" id="KW-1185">Reference proteome</keyword>
<protein>
    <submittedName>
        <fullName evidence="1">Uncharacterized protein</fullName>
    </submittedName>
</protein>
<reference evidence="1 2" key="2">
    <citation type="journal article" date="2015" name="Genome Announc.">
        <title>Complete Genome Sequence of Hyperthermophilic Piezophilic Archaeon Palaeococcus pacificus DY20341T, Isolated from Deep-Sea Hydrothermal Sediments.</title>
        <authorList>
            <person name="Zeng X."/>
            <person name="Jebbar M."/>
            <person name="Shao Z."/>
        </authorList>
    </citation>
    <scope>NUCLEOTIDE SEQUENCE [LARGE SCALE GENOMIC DNA]</scope>
    <source>
        <strain evidence="1 2">DY20341</strain>
    </source>
</reference>
<name>A0A075LTG6_9EURY</name>
<dbReference type="eggNOG" id="ENOG502N5BP">
    <property type="taxonomic scope" value="Archaea"/>
</dbReference>